<dbReference type="GO" id="GO:0047444">
    <property type="term" value="F:N-acylneuraminate-9-phosphate synthase activity"/>
    <property type="evidence" value="ECO:0007669"/>
    <property type="project" value="TreeGrafter"/>
</dbReference>
<sequence>MSKPIIIAEIGINFNDDINVIHNMIRDCAIVGADYCKVQLYSVDSLFGENGEDPNEDIYKGVIGSELTKDDVKKIMRWCDEEGIRFTASVFDHTRFQWLEDLGIKTYKIASRTSK</sequence>
<name>A0A0F9DS97_9ZZZZ</name>
<dbReference type="PANTHER" id="PTHR42966">
    <property type="entry name" value="N-ACETYLNEURAMINATE SYNTHASE"/>
    <property type="match status" value="1"/>
</dbReference>
<evidence type="ECO:0000313" key="2">
    <source>
        <dbReference type="EMBL" id="KKL14778.1"/>
    </source>
</evidence>
<feature type="domain" description="PseI/NeuA/B-like" evidence="1">
    <location>
        <begin position="24"/>
        <end position="112"/>
    </location>
</feature>
<comment type="caution">
    <text evidence="2">The sequence shown here is derived from an EMBL/GenBank/DDBJ whole genome shotgun (WGS) entry which is preliminary data.</text>
</comment>
<dbReference type="AlphaFoldDB" id="A0A0F9DS97"/>
<dbReference type="InterPro" id="IPR013785">
    <property type="entry name" value="Aldolase_TIM"/>
</dbReference>
<dbReference type="PANTHER" id="PTHR42966:SF1">
    <property type="entry name" value="SIALIC ACID SYNTHASE"/>
    <property type="match status" value="1"/>
</dbReference>
<dbReference type="GO" id="GO:0016051">
    <property type="term" value="P:carbohydrate biosynthetic process"/>
    <property type="evidence" value="ECO:0007669"/>
    <property type="project" value="InterPro"/>
</dbReference>
<proteinExistence type="predicted"/>
<dbReference type="InterPro" id="IPR013132">
    <property type="entry name" value="PseI/NeuA/B-like_N"/>
</dbReference>
<protein>
    <recommendedName>
        <fullName evidence="1">PseI/NeuA/B-like domain-containing protein</fullName>
    </recommendedName>
</protein>
<dbReference type="Pfam" id="PF03102">
    <property type="entry name" value="NeuB"/>
    <property type="match status" value="1"/>
</dbReference>
<dbReference type="Gene3D" id="3.20.20.70">
    <property type="entry name" value="Aldolase class I"/>
    <property type="match status" value="1"/>
</dbReference>
<dbReference type="SUPFAM" id="SSF51569">
    <property type="entry name" value="Aldolase"/>
    <property type="match status" value="1"/>
</dbReference>
<gene>
    <name evidence="2" type="ORF">LCGC14_2512240</name>
</gene>
<accession>A0A0F9DS97</accession>
<feature type="non-terminal residue" evidence="2">
    <location>
        <position position="115"/>
    </location>
</feature>
<dbReference type="EMBL" id="LAZR01040321">
    <property type="protein sequence ID" value="KKL14778.1"/>
    <property type="molecule type" value="Genomic_DNA"/>
</dbReference>
<reference evidence="2" key="1">
    <citation type="journal article" date="2015" name="Nature">
        <title>Complex archaea that bridge the gap between prokaryotes and eukaryotes.</title>
        <authorList>
            <person name="Spang A."/>
            <person name="Saw J.H."/>
            <person name="Jorgensen S.L."/>
            <person name="Zaremba-Niedzwiedzka K."/>
            <person name="Martijn J."/>
            <person name="Lind A.E."/>
            <person name="van Eijk R."/>
            <person name="Schleper C."/>
            <person name="Guy L."/>
            <person name="Ettema T.J."/>
        </authorList>
    </citation>
    <scope>NUCLEOTIDE SEQUENCE</scope>
</reference>
<evidence type="ECO:0000259" key="1">
    <source>
        <dbReference type="Pfam" id="PF03102"/>
    </source>
</evidence>
<dbReference type="InterPro" id="IPR051690">
    <property type="entry name" value="PseI-like"/>
</dbReference>
<organism evidence="2">
    <name type="scientific">marine sediment metagenome</name>
    <dbReference type="NCBI Taxonomy" id="412755"/>
    <lineage>
        <taxon>unclassified sequences</taxon>
        <taxon>metagenomes</taxon>
        <taxon>ecological metagenomes</taxon>
    </lineage>
</organism>